<evidence type="ECO:0000256" key="6">
    <source>
        <dbReference type="ARBA" id="ARBA00022989"/>
    </source>
</evidence>
<dbReference type="InterPro" id="IPR005807">
    <property type="entry name" value="SecE_bac"/>
</dbReference>
<evidence type="ECO:0000256" key="4">
    <source>
        <dbReference type="ARBA" id="ARBA00022692"/>
    </source>
</evidence>
<keyword evidence="2 9" id="KW-0813">Transport</keyword>
<dbReference type="GO" id="GO:0006605">
    <property type="term" value="P:protein targeting"/>
    <property type="evidence" value="ECO:0007669"/>
    <property type="project" value="UniProtKB-UniRule"/>
</dbReference>
<keyword evidence="5 9" id="KW-0653">Protein transport</keyword>
<keyword evidence="8 9" id="KW-0472">Membrane</keyword>
<dbReference type="InterPro" id="IPR001901">
    <property type="entry name" value="Translocase_SecE/Sec61-g"/>
</dbReference>
<feature type="transmembrane region" description="Helical" evidence="9">
    <location>
        <begin position="30"/>
        <end position="47"/>
    </location>
</feature>
<keyword evidence="3 9" id="KW-1003">Cell membrane</keyword>
<dbReference type="OrthoDB" id="9806365at2"/>
<organism evidence="10 11">
    <name type="scientific">Methylophilales bacterium MBRS-H7</name>
    <dbReference type="NCBI Taxonomy" id="1623450"/>
    <lineage>
        <taxon>Bacteria</taxon>
        <taxon>Pseudomonadati</taxon>
        <taxon>Pseudomonadota</taxon>
        <taxon>Betaproteobacteria</taxon>
        <taxon>Nitrosomonadales</taxon>
        <taxon>OM43 clade</taxon>
    </lineage>
</organism>
<evidence type="ECO:0000256" key="7">
    <source>
        <dbReference type="ARBA" id="ARBA00023010"/>
    </source>
</evidence>
<keyword evidence="7 9" id="KW-0811">Translocation</keyword>
<accession>A0A0H4J0Z0</accession>
<sequence>MSDKLKTTSAIVVFTLGIVGFYALDSQPLVLQVLSVLVGLGLSLFIFKQSAKGNELFTFLNSVVLEAKKVVWPTRKETVQMTLVVFVVVVLMAIFLALVDIGFTYIVNLVLGR</sequence>
<dbReference type="Proteomes" id="UP000066549">
    <property type="component" value="Chromosome"/>
</dbReference>
<dbReference type="PATRIC" id="fig|1623450.3.peg.491"/>
<keyword evidence="6 9" id="KW-1133">Transmembrane helix</keyword>
<proteinExistence type="inferred from homology"/>
<dbReference type="GO" id="GO:0005886">
    <property type="term" value="C:plasma membrane"/>
    <property type="evidence" value="ECO:0007669"/>
    <property type="project" value="UniProtKB-UniRule"/>
</dbReference>
<dbReference type="InterPro" id="IPR038379">
    <property type="entry name" value="SecE_sf"/>
</dbReference>
<feature type="transmembrane region" description="Helical" evidence="9">
    <location>
        <begin position="83"/>
        <end position="107"/>
    </location>
</feature>
<dbReference type="PANTHER" id="PTHR33910:SF1">
    <property type="entry name" value="PROTEIN TRANSLOCASE SUBUNIT SECE"/>
    <property type="match status" value="1"/>
</dbReference>
<dbReference type="GO" id="GO:0009306">
    <property type="term" value="P:protein secretion"/>
    <property type="evidence" value="ECO:0007669"/>
    <property type="project" value="UniProtKB-UniRule"/>
</dbReference>
<comment type="subunit">
    <text evidence="9">Component of the Sec protein translocase complex. Heterotrimer consisting of SecY, SecE and SecG subunits. The heterotrimers can form oligomers, although 1 heterotrimer is thought to be able to translocate proteins. Interacts with the ribosome. Interacts with SecDF, and other proteins may be involved. Interacts with SecA.</text>
</comment>
<evidence type="ECO:0000256" key="8">
    <source>
        <dbReference type="ARBA" id="ARBA00023136"/>
    </source>
</evidence>
<dbReference type="NCBIfam" id="TIGR00964">
    <property type="entry name" value="secE_bact"/>
    <property type="match status" value="1"/>
</dbReference>
<dbReference type="HAMAP" id="MF_00422">
    <property type="entry name" value="SecE"/>
    <property type="match status" value="1"/>
</dbReference>
<dbReference type="EMBL" id="CP011002">
    <property type="protein sequence ID" value="AKO66454.1"/>
    <property type="molecule type" value="Genomic_DNA"/>
</dbReference>
<keyword evidence="4 9" id="KW-0812">Transmembrane</keyword>
<dbReference type="PRINTS" id="PR01650">
    <property type="entry name" value="SECETRNLCASE"/>
</dbReference>
<reference evidence="10 11" key="1">
    <citation type="submission" date="2015-03" db="EMBL/GenBank/DDBJ databases">
        <title>Comparative analysis of the OM43 clade including a novel species from Red Sea uncovers genomic and metabolic diversity among marine methylotrophs.</title>
        <authorList>
            <person name="Jimenez-Infante F."/>
            <person name="Ngugi D.K."/>
            <person name="Vinu M."/>
            <person name="Alam I."/>
            <person name="Kamau A."/>
            <person name="Blom J."/>
            <person name="Bajic V.B."/>
            <person name="Stingl U."/>
        </authorList>
    </citation>
    <scope>NUCLEOTIDE SEQUENCE [LARGE SCALE GENOMIC DNA]</scope>
    <source>
        <strain evidence="10 11">MBRSH7</strain>
    </source>
</reference>
<evidence type="ECO:0000256" key="9">
    <source>
        <dbReference type="HAMAP-Rule" id="MF_00422"/>
    </source>
</evidence>
<evidence type="ECO:0000256" key="3">
    <source>
        <dbReference type="ARBA" id="ARBA00022475"/>
    </source>
</evidence>
<evidence type="ECO:0000313" key="11">
    <source>
        <dbReference type="Proteomes" id="UP000066549"/>
    </source>
</evidence>
<comment type="subcellular location">
    <subcellularLocation>
        <location evidence="1">Membrane</location>
    </subcellularLocation>
</comment>
<gene>
    <name evidence="9" type="primary">secE</name>
    <name evidence="10" type="ORF">VI33_02460</name>
</gene>
<keyword evidence="11" id="KW-1185">Reference proteome</keyword>
<dbReference type="AlphaFoldDB" id="A0A0H4J0Z0"/>
<comment type="similarity">
    <text evidence="9">Belongs to the SecE/SEC61-gamma family.</text>
</comment>
<evidence type="ECO:0000313" key="10">
    <source>
        <dbReference type="EMBL" id="AKO66454.1"/>
    </source>
</evidence>
<dbReference type="GO" id="GO:0065002">
    <property type="term" value="P:intracellular protein transmembrane transport"/>
    <property type="evidence" value="ECO:0007669"/>
    <property type="project" value="UniProtKB-UniRule"/>
</dbReference>
<feature type="transmembrane region" description="Helical" evidence="9">
    <location>
        <begin position="7"/>
        <end position="24"/>
    </location>
</feature>
<comment type="caution">
    <text evidence="9">Lacks conserved residue(s) required for the propagation of feature annotation.</text>
</comment>
<dbReference type="PANTHER" id="PTHR33910">
    <property type="entry name" value="PROTEIN TRANSLOCASE SUBUNIT SECE"/>
    <property type="match status" value="1"/>
</dbReference>
<dbReference type="Pfam" id="PF00584">
    <property type="entry name" value="SecE"/>
    <property type="match status" value="1"/>
</dbReference>
<comment type="function">
    <text evidence="9">Essential subunit of the Sec protein translocation channel SecYEG. Clamps together the 2 halves of SecY. May contact the channel plug during translocation.</text>
</comment>
<evidence type="ECO:0000256" key="2">
    <source>
        <dbReference type="ARBA" id="ARBA00022448"/>
    </source>
</evidence>
<name>A0A0H4J0Z0_9PROT</name>
<dbReference type="Gene3D" id="1.20.5.1030">
    <property type="entry name" value="Preprotein translocase secy subunit"/>
    <property type="match status" value="1"/>
</dbReference>
<dbReference type="GO" id="GO:0043952">
    <property type="term" value="P:protein transport by the Sec complex"/>
    <property type="evidence" value="ECO:0007669"/>
    <property type="project" value="UniProtKB-UniRule"/>
</dbReference>
<protein>
    <recommendedName>
        <fullName evidence="9">Protein translocase subunit SecE</fullName>
    </recommendedName>
</protein>
<evidence type="ECO:0000256" key="1">
    <source>
        <dbReference type="ARBA" id="ARBA00004370"/>
    </source>
</evidence>
<dbReference type="GO" id="GO:0008320">
    <property type="term" value="F:protein transmembrane transporter activity"/>
    <property type="evidence" value="ECO:0007669"/>
    <property type="project" value="UniProtKB-UniRule"/>
</dbReference>
<evidence type="ECO:0000256" key="5">
    <source>
        <dbReference type="ARBA" id="ARBA00022927"/>
    </source>
</evidence>